<dbReference type="PANTHER" id="PTHR34293:SF1">
    <property type="entry name" value="HTH-TYPE TRANSCRIPTIONAL REGULATOR TRMBL2"/>
    <property type="match status" value="1"/>
</dbReference>
<dbReference type="SMART" id="SM00421">
    <property type="entry name" value="HTH_LUXR"/>
    <property type="match status" value="1"/>
</dbReference>
<dbReference type="Proteomes" id="UP001614394">
    <property type="component" value="Unassembled WGS sequence"/>
</dbReference>
<evidence type="ECO:0000313" key="3">
    <source>
        <dbReference type="EMBL" id="MFI9100521.1"/>
    </source>
</evidence>
<keyword evidence="4" id="KW-1185">Reference proteome</keyword>
<reference evidence="3 4" key="1">
    <citation type="submission" date="2024-10" db="EMBL/GenBank/DDBJ databases">
        <title>The Natural Products Discovery Center: Release of the First 8490 Sequenced Strains for Exploring Actinobacteria Biosynthetic Diversity.</title>
        <authorList>
            <person name="Kalkreuter E."/>
            <person name="Kautsar S.A."/>
            <person name="Yang D."/>
            <person name="Bader C.D."/>
            <person name="Teijaro C.N."/>
            <person name="Fluegel L."/>
            <person name="Davis C.M."/>
            <person name="Simpson J.R."/>
            <person name="Lauterbach L."/>
            <person name="Steele A.D."/>
            <person name="Gui C."/>
            <person name="Meng S."/>
            <person name="Li G."/>
            <person name="Viehrig K."/>
            <person name="Ye F."/>
            <person name="Su P."/>
            <person name="Kiefer A.F."/>
            <person name="Nichols A."/>
            <person name="Cepeda A.J."/>
            <person name="Yan W."/>
            <person name="Fan B."/>
            <person name="Jiang Y."/>
            <person name="Adhikari A."/>
            <person name="Zheng C.-J."/>
            <person name="Schuster L."/>
            <person name="Cowan T.M."/>
            <person name="Smanski M.J."/>
            <person name="Chevrette M.G."/>
            <person name="De Carvalho L.P.S."/>
            <person name="Shen B."/>
        </authorList>
    </citation>
    <scope>NUCLEOTIDE SEQUENCE [LARGE SCALE GENOMIC DNA]</scope>
    <source>
        <strain evidence="3 4">NPDC053399</strain>
    </source>
</reference>
<dbReference type="PANTHER" id="PTHR34293">
    <property type="entry name" value="HTH-TYPE TRANSCRIPTIONAL REGULATOR TRMBL2"/>
    <property type="match status" value="1"/>
</dbReference>
<feature type="domain" description="HTH luxR-type" evidence="2">
    <location>
        <begin position="258"/>
        <end position="315"/>
    </location>
</feature>
<organism evidence="3 4">
    <name type="scientific">Streptomyces fildesensis</name>
    <dbReference type="NCBI Taxonomy" id="375757"/>
    <lineage>
        <taxon>Bacteria</taxon>
        <taxon>Bacillati</taxon>
        <taxon>Actinomycetota</taxon>
        <taxon>Actinomycetes</taxon>
        <taxon>Kitasatosporales</taxon>
        <taxon>Streptomycetaceae</taxon>
        <taxon>Streptomyces</taxon>
    </lineage>
</organism>
<dbReference type="InterPro" id="IPR000792">
    <property type="entry name" value="Tscrpt_reg_LuxR_C"/>
</dbReference>
<feature type="compositionally biased region" description="Gly residues" evidence="1">
    <location>
        <begin position="328"/>
        <end position="340"/>
    </location>
</feature>
<comment type="caution">
    <text evidence="3">The sequence shown here is derived from an EMBL/GenBank/DDBJ whole genome shotgun (WGS) entry which is preliminary data.</text>
</comment>
<dbReference type="InterPro" id="IPR051797">
    <property type="entry name" value="TrmB-like"/>
</dbReference>
<evidence type="ECO:0000313" key="4">
    <source>
        <dbReference type="Proteomes" id="UP001614394"/>
    </source>
</evidence>
<name>A0ABW8C273_9ACTN</name>
<dbReference type="Gene3D" id="1.10.10.10">
    <property type="entry name" value="Winged helix-like DNA-binding domain superfamily/Winged helix DNA-binding domain"/>
    <property type="match status" value="1"/>
</dbReference>
<dbReference type="Pfam" id="PF00196">
    <property type="entry name" value="GerE"/>
    <property type="match status" value="1"/>
</dbReference>
<feature type="region of interest" description="Disordered" evidence="1">
    <location>
        <begin position="323"/>
        <end position="354"/>
    </location>
</feature>
<sequence>MTERPFEALGLSADADRAYRLLVATRGVAAAGLARDLGVPVTRAEAVCAELGARGLARSGGDGRWYPAPPRVGLLPLVARTQEQLRQGRELLDRLAVEYQRVHEGYRSEEIVQVVEGYGAAGLWAEQLRRSARTEVASFVRGPFPADGEWHDPLDAAERLDEGVRHRVVRDRTALETPGALGGAGGRRAACEEVRVAQSLPMRLCIADRSLALLPLAPEVEVPGPAMLLVRPSGLLDALLALFEAVWASSTPLRERGSGGRSAVQLRILAMLVNGSTDQAMARALGVAVRTVQRHLAVMERAAGVENRVQLVWHAARHGWLDEPGAPKGAGVGGTAGGQANGATNGSANGAAAGAAAANGAAAGSADGAAASD</sequence>
<protein>
    <submittedName>
        <fullName evidence="3">LuxR C-terminal-related transcriptional regulator</fullName>
    </submittedName>
</protein>
<feature type="compositionally biased region" description="Low complexity" evidence="1">
    <location>
        <begin position="341"/>
        <end position="354"/>
    </location>
</feature>
<dbReference type="InterPro" id="IPR036388">
    <property type="entry name" value="WH-like_DNA-bd_sf"/>
</dbReference>
<evidence type="ECO:0000259" key="2">
    <source>
        <dbReference type="SMART" id="SM00421"/>
    </source>
</evidence>
<evidence type="ECO:0000256" key="1">
    <source>
        <dbReference type="SAM" id="MobiDB-lite"/>
    </source>
</evidence>
<gene>
    <name evidence="3" type="ORF">ACIGXA_08330</name>
</gene>
<dbReference type="RefSeq" id="WP_399645806.1">
    <property type="nucleotide sequence ID" value="NZ_JBITYG010000002.1"/>
</dbReference>
<proteinExistence type="predicted"/>
<dbReference type="SUPFAM" id="SSF46894">
    <property type="entry name" value="C-terminal effector domain of the bipartite response regulators"/>
    <property type="match status" value="1"/>
</dbReference>
<accession>A0ABW8C273</accession>
<dbReference type="EMBL" id="JBITYG010000002">
    <property type="protein sequence ID" value="MFI9100521.1"/>
    <property type="molecule type" value="Genomic_DNA"/>
</dbReference>
<dbReference type="InterPro" id="IPR016032">
    <property type="entry name" value="Sig_transdc_resp-reg_C-effctor"/>
</dbReference>